<dbReference type="Pfam" id="PF05450">
    <property type="entry name" value="Nicastrin"/>
    <property type="match status" value="1"/>
</dbReference>
<keyword evidence="4 10" id="KW-0812">Transmembrane</keyword>
<keyword evidence="7 10" id="KW-1133">Transmembrane helix</keyword>
<keyword evidence="9" id="KW-0325">Glycoprotein</keyword>
<name>A0AAQ4QEK4_GASAC</name>
<accession>A0AAQ4QEK4</accession>
<dbReference type="GO" id="GO:0005886">
    <property type="term" value="C:plasma membrane"/>
    <property type="evidence" value="ECO:0007669"/>
    <property type="project" value="UniProtKB-ARBA"/>
</dbReference>
<keyword evidence="13" id="KW-1185">Reference proteome</keyword>
<reference evidence="12" key="2">
    <citation type="submission" date="2025-08" db="UniProtKB">
        <authorList>
            <consortium name="Ensembl"/>
        </authorList>
    </citation>
    <scope>IDENTIFICATION</scope>
</reference>
<evidence type="ECO:0000256" key="7">
    <source>
        <dbReference type="ARBA" id="ARBA00022989"/>
    </source>
</evidence>
<dbReference type="Ensembl" id="ENSGACT00000047456.1">
    <property type="protein sequence ID" value="ENSGACP00000049666.1"/>
    <property type="gene ID" value="ENSGACG00000017738.2"/>
</dbReference>
<dbReference type="GeneTree" id="ENSGT00390000014633"/>
<keyword evidence="5" id="KW-0732">Signal</keyword>
<dbReference type="InterPro" id="IPR041084">
    <property type="entry name" value="Ncstrn_small"/>
</dbReference>
<evidence type="ECO:0000259" key="11">
    <source>
        <dbReference type="Pfam" id="PF18266"/>
    </source>
</evidence>
<evidence type="ECO:0000256" key="9">
    <source>
        <dbReference type="ARBA" id="ARBA00023180"/>
    </source>
</evidence>
<dbReference type="GO" id="GO:0016485">
    <property type="term" value="P:protein processing"/>
    <property type="evidence" value="ECO:0007669"/>
    <property type="project" value="InterPro"/>
</dbReference>
<sequence length="641" mass="70683">CPVGVGCSSVEKKIYVHLNYTLPCVRLLNATHQIGCQSHLSGNVGVLHVLESEENLDWVLRSGLNPPYLVILDSPLFTRSIMMKLKNGSSRVAGVAVVAPSTNPPDGVSPHTNCPNENTGVYTEKYDPALAHCNVTVWNPLGSGLSYEEFDFPIFSLKDDNDTKVIRQCYMDHNRAVNGSAPQHPLCAMQLLSHMSAVTDTATCMRRSDLSAFSLSLDTVCDPLADFNVWASTRPLNNTAKGHKEGESVVVAAARLDSRSFFFDVAPGAESSVSGFVALLAAAHALRSVTQEAPPPRNILYAFFQGETFDYIGSSRMVYDMEKKHFVVDLDNIHSLLEIGQVCLLSSSPLPPSSFQRFLRARPIPGVVIQDHQSSFTNRFYESMYDNAGYLDISYPPDLTPEQQLQFVTDTATALTEVATVVARSLYAQAGGDQARLSSINADPQMVTQMLYGFLVRSNNSWFQQLVPSNLMSFLADRPTNLYVGVLNQHSELTMLVQHLLANLTGTTVNITQENCNYQREDEQDKANKHMFFYVWVQGAAPPNATEREGFCTRSTVRLTSALSPAFDLQEYTSKDYSTWTESRWKSISGRIFLVAGHELEMLTLGVGLGVLITSLLLTYAMSAKADILFSSGREPVNATY</sequence>
<comment type="subcellular location">
    <subcellularLocation>
        <location evidence="1">Membrane</location>
        <topology evidence="1">Single-pass type I membrane protein</topology>
    </subcellularLocation>
</comment>
<dbReference type="AlphaFoldDB" id="A0AAQ4QEK4"/>
<evidence type="ECO:0000256" key="5">
    <source>
        <dbReference type="ARBA" id="ARBA00022729"/>
    </source>
</evidence>
<dbReference type="Pfam" id="PF18266">
    <property type="entry name" value="Ncstrn_small"/>
    <property type="match status" value="1"/>
</dbReference>
<protein>
    <recommendedName>
        <fullName evidence="3">Nicastrin</fullName>
    </recommendedName>
</protein>
<dbReference type="Gene3D" id="3.40.630.10">
    <property type="entry name" value="Zn peptidases"/>
    <property type="match status" value="1"/>
</dbReference>
<reference evidence="12" key="3">
    <citation type="submission" date="2025-09" db="UniProtKB">
        <authorList>
            <consortium name="Ensembl"/>
        </authorList>
    </citation>
    <scope>IDENTIFICATION</scope>
</reference>
<reference evidence="12 13" key="1">
    <citation type="journal article" date="2021" name="G3 (Bethesda)">
        <title>Improved contiguity of the threespine stickleback genome using long-read sequencing.</title>
        <authorList>
            <person name="Nath S."/>
            <person name="Shaw D.E."/>
            <person name="White M.A."/>
        </authorList>
    </citation>
    <scope>NUCLEOTIDE SEQUENCE [LARGE SCALE GENOMIC DNA]</scope>
    <source>
        <strain evidence="12 13">Lake Benthic</strain>
    </source>
</reference>
<evidence type="ECO:0000313" key="13">
    <source>
        <dbReference type="Proteomes" id="UP000007635"/>
    </source>
</evidence>
<dbReference type="PANTHER" id="PTHR21092:SF0">
    <property type="entry name" value="NICASTRIN"/>
    <property type="match status" value="1"/>
</dbReference>
<dbReference type="GO" id="GO:0007220">
    <property type="term" value="P:Notch receptor processing"/>
    <property type="evidence" value="ECO:0007669"/>
    <property type="project" value="TreeGrafter"/>
</dbReference>
<keyword evidence="6" id="KW-0914">Notch signaling pathway</keyword>
<feature type="domain" description="Nicastrin small lobe" evidence="11">
    <location>
        <begin position="23"/>
        <end position="197"/>
    </location>
</feature>
<evidence type="ECO:0000256" key="10">
    <source>
        <dbReference type="SAM" id="Phobius"/>
    </source>
</evidence>
<evidence type="ECO:0000256" key="1">
    <source>
        <dbReference type="ARBA" id="ARBA00004479"/>
    </source>
</evidence>
<dbReference type="PANTHER" id="PTHR21092">
    <property type="entry name" value="NICASTRIN"/>
    <property type="match status" value="1"/>
</dbReference>
<evidence type="ECO:0000256" key="4">
    <source>
        <dbReference type="ARBA" id="ARBA00022692"/>
    </source>
</evidence>
<dbReference type="GO" id="GO:0007219">
    <property type="term" value="P:Notch signaling pathway"/>
    <property type="evidence" value="ECO:0007669"/>
    <property type="project" value="UniProtKB-KW"/>
</dbReference>
<evidence type="ECO:0000313" key="12">
    <source>
        <dbReference type="Ensembl" id="ENSGACP00000049666.1"/>
    </source>
</evidence>
<dbReference type="SUPFAM" id="SSF53187">
    <property type="entry name" value="Zn-dependent exopeptidases"/>
    <property type="match status" value="1"/>
</dbReference>
<evidence type="ECO:0000256" key="6">
    <source>
        <dbReference type="ARBA" id="ARBA00022976"/>
    </source>
</evidence>
<dbReference type="InterPro" id="IPR008710">
    <property type="entry name" value="Nicastrin"/>
</dbReference>
<comment type="similarity">
    <text evidence="2">Belongs to the nicastrin family.</text>
</comment>
<evidence type="ECO:0000256" key="8">
    <source>
        <dbReference type="ARBA" id="ARBA00023136"/>
    </source>
</evidence>
<dbReference type="CDD" id="cd03881">
    <property type="entry name" value="M28_Nicastrin"/>
    <property type="match status" value="1"/>
</dbReference>
<dbReference type="Proteomes" id="UP000007635">
    <property type="component" value="Chromosome III"/>
</dbReference>
<feature type="transmembrane region" description="Helical" evidence="10">
    <location>
        <begin position="602"/>
        <end position="622"/>
    </location>
</feature>
<proteinExistence type="inferred from homology"/>
<evidence type="ECO:0000256" key="2">
    <source>
        <dbReference type="ARBA" id="ARBA00007717"/>
    </source>
</evidence>
<keyword evidence="8 10" id="KW-0472">Membrane</keyword>
<evidence type="ECO:0000256" key="3">
    <source>
        <dbReference type="ARBA" id="ARBA00015303"/>
    </source>
</evidence>
<organism evidence="12 13">
    <name type="scientific">Gasterosteus aculeatus aculeatus</name>
    <name type="common">three-spined stickleback</name>
    <dbReference type="NCBI Taxonomy" id="481459"/>
    <lineage>
        <taxon>Eukaryota</taxon>
        <taxon>Metazoa</taxon>
        <taxon>Chordata</taxon>
        <taxon>Craniata</taxon>
        <taxon>Vertebrata</taxon>
        <taxon>Euteleostomi</taxon>
        <taxon>Actinopterygii</taxon>
        <taxon>Neopterygii</taxon>
        <taxon>Teleostei</taxon>
        <taxon>Neoteleostei</taxon>
        <taxon>Acanthomorphata</taxon>
        <taxon>Eupercaria</taxon>
        <taxon>Perciformes</taxon>
        <taxon>Cottioidei</taxon>
        <taxon>Gasterosteales</taxon>
        <taxon>Gasterosteidae</taxon>
        <taxon>Gasterosteus</taxon>
    </lineage>
</organism>